<feature type="non-terminal residue" evidence="1">
    <location>
        <position position="1"/>
    </location>
</feature>
<protein>
    <submittedName>
        <fullName evidence="1">Uncharacterized protein</fullName>
    </submittedName>
</protein>
<gene>
    <name evidence="1" type="ORF">HMPREF1449_00781</name>
</gene>
<accession>A0ABC9S9V3</accession>
<dbReference type="AlphaFoldDB" id="A0ABC9S9V3"/>
<name>A0ABC9S9V3_HELPX</name>
<evidence type="ECO:0000313" key="1">
    <source>
        <dbReference type="EMBL" id="EMH67183.1"/>
    </source>
</evidence>
<sequence>LVRLGSHSELFCKSPTQLIMFKPIAHQLPPLFRDKFRVKTPLTLFIL</sequence>
<reference evidence="1 2" key="1">
    <citation type="submission" date="2012-12" db="EMBL/GenBank/DDBJ databases">
        <authorList>
            <person name="Weinstock G."/>
            <person name="Sodergren E."/>
            <person name="Lobos E.A."/>
            <person name="Fulton L."/>
            <person name="Fulton R."/>
            <person name="Courtney L."/>
            <person name="Fronick C."/>
            <person name="O'Laughlin M."/>
            <person name="Godfrey J."/>
            <person name="Wilson R.M."/>
            <person name="Miner T."/>
            <person name="Farmer C."/>
            <person name="Delehaunty K."/>
            <person name="Cordes M."/>
            <person name="Minx P."/>
            <person name="Tomlinson C."/>
            <person name="Chen J."/>
            <person name="Wollam A."/>
            <person name="Pepin K.H."/>
            <person name="Bhonagiri V."/>
            <person name="Zhang X."/>
            <person name="Suruliraj S."/>
            <person name="Antonio M."/>
            <person name="Secka O."/>
            <person name="Thomas J."/>
            <person name="Warren W."/>
            <person name="Mitreva M."/>
            <person name="Mardis E.R."/>
            <person name="Wilson R.K."/>
        </authorList>
    </citation>
    <scope>NUCLEOTIDE SEQUENCE [LARGE SCALE GENOMIC DNA]</scope>
    <source>
        <strain evidence="1 2">HP260AFii</strain>
    </source>
</reference>
<evidence type="ECO:0000313" key="2">
    <source>
        <dbReference type="Proteomes" id="UP000011945"/>
    </source>
</evidence>
<proteinExistence type="predicted"/>
<comment type="caution">
    <text evidence="1">The sequence shown here is derived from an EMBL/GenBank/DDBJ whole genome shotgun (WGS) entry which is preliminary data.</text>
</comment>
<organism evidence="1 2">
    <name type="scientific">Helicobacter pylori HP260AFii</name>
    <dbReference type="NCBI Taxonomy" id="1159077"/>
    <lineage>
        <taxon>Bacteria</taxon>
        <taxon>Pseudomonadati</taxon>
        <taxon>Campylobacterota</taxon>
        <taxon>Epsilonproteobacteria</taxon>
        <taxon>Campylobacterales</taxon>
        <taxon>Helicobacteraceae</taxon>
        <taxon>Helicobacter</taxon>
    </lineage>
</organism>
<dbReference type="EMBL" id="APEZ01000025">
    <property type="protein sequence ID" value="EMH67183.1"/>
    <property type="molecule type" value="Genomic_DNA"/>
</dbReference>
<dbReference type="Proteomes" id="UP000011945">
    <property type="component" value="Unassembled WGS sequence"/>
</dbReference>